<evidence type="ECO:0000256" key="1">
    <source>
        <dbReference type="SAM" id="SignalP"/>
    </source>
</evidence>
<feature type="domain" description="DUF4296" evidence="2">
    <location>
        <begin position="25"/>
        <end position="108"/>
    </location>
</feature>
<feature type="chain" id="PRO_5012802559" description="DUF4296 domain-containing protein" evidence="1">
    <location>
        <begin position="20"/>
        <end position="261"/>
    </location>
</feature>
<evidence type="ECO:0000313" key="3">
    <source>
        <dbReference type="EMBL" id="OUP15851.1"/>
    </source>
</evidence>
<name>A0A1Y4IDT0_PARDI</name>
<dbReference type="PROSITE" id="PS51257">
    <property type="entry name" value="PROKAR_LIPOPROTEIN"/>
    <property type="match status" value="1"/>
</dbReference>
<accession>A0A1Y4IDT0</accession>
<sequence>MRRKLRIYGMALLATTLLAACSKVPDGILSEKKMQGVLTDMLLAEAMVNVDYNTYKSDTMKLALYEAVFRKHDITQAVYDSSLVWYGRNLDIYMEVYNRVLADLNKRINNLGDVQADAAPVSNRDSVDIWPRRSYLVLSPTSVFNGVTFDIRPETNYSSGSSFVLGVRVWGLNNKMAYKPEVRLSADQGDTTLTVNSKITKDGYHETILKTIPTKKVKRVFGYIRMDNMDTTYYKVYIDSLSLMKYNYGKELAELPKDSIK</sequence>
<organism evidence="3 4">
    <name type="scientific">Parabacteroides distasonis</name>
    <dbReference type="NCBI Taxonomy" id="823"/>
    <lineage>
        <taxon>Bacteria</taxon>
        <taxon>Pseudomonadati</taxon>
        <taxon>Bacteroidota</taxon>
        <taxon>Bacteroidia</taxon>
        <taxon>Bacteroidales</taxon>
        <taxon>Tannerellaceae</taxon>
        <taxon>Parabacteroides</taxon>
    </lineage>
</organism>
<gene>
    <name evidence="3" type="ORF">B5F32_16710</name>
</gene>
<comment type="caution">
    <text evidence="3">The sequence shown here is derived from an EMBL/GenBank/DDBJ whole genome shotgun (WGS) entry which is preliminary data.</text>
</comment>
<keyword evidence="1" id="KW-0732">Signal</keyword>
<dbReference type="Proteomes" id="UP000195950">
    <property type="component" value="Unassembled WGS sequence"/>
</dbReference>
<dbReference type="EMBL" id="NFJX01000018">
    <property type="protein sequence ID" value="OUP15851.1"/>
    <property type="molecule type" value="Genomic_DNA"/>
</dbReference>
<feature type="signal peptide" evidence="1">
    <location>
        <begin position="1"/>
        <end position="19"/>
    </location>
</feature>
<dbReference type="AlphaFoldDB" id="A0A1Y4IDT0"/>
<dbReference type="InterPro" id="IPR025381">
    <property type="entry name" value="DUF4296"/>
</dbReference>
<evidence type="ECO:0000313" key="4">
    <source>
        <dbReference type="Proteomes" id="UP000195950"/>
    </source>
</evidence>
<dbReference type="RefSeq" id="WP_087346103.1">
    <property type="nucleotide sequence ID" value="NZ_NFJX01000018.1"/>
</dbReference>
<protein>
    <recommendedName>
        <fullName evidence="2">DUF4296 domain-containing protein</fullName>
    </recommendedName>
</protein>
<reference evidence="4" key="1">
    <citation type="submission" date="2017-04" db="EMBL/GenBank/DDBJ databases">
        <title>Function of individual gut microbiota members based on whole genome sequencing of pure cultures obtained from chicken caecum.</title>
        <authorList>
            <person name="Medvecky M."/>
            <person name="Cejkova D."/>
            <person name="Polansky O."/>
            <person name="Karasova D."/>
            <person name="Kubasova T."/>
            <person name="Cizek A."/>
            <person name="Rychlik I."/>
        </authorList>
    </citation>
    <scope>NUCLEOTIDE SEQUENCE [LARGE SCALE GENOMIC DNA]</scope>
    <source>
        <strain evidence="4">An199</strain>
    </source>
</reference>
<evidence type="ECO:0000259" key="2">
    <source>
        <dbReference type="Pfam" id="PF14129"/>
    </source>
</evidence>
<proteinExistence type="predicted"/>
<dbReference type="Pfam" id="PF14129">
    <property type="entry name" value="DUF4296"/>
    <property type="match status" value="1"/>
</dbReference>